<dbReference type="GO" id="GO:0004993">
    <property type="term" value="F:G protein-coupled serotonin receptor activity"/>
    <property type="evidence" value="ECO:0007669"/>
    <property type="project" value="TreeGrafter"/>
</dbReference>
<evidence type="ECO:0000256" key="4">
    <source>
        <dbReference type="ARBA" id="ARBA00022692"/>
    </source>
</evidence>
<evidence type="ECO:0000256" key="6">
    <source>
        <dbReference type="ARBA" id="ARBA00023040"/>
    </source>
</evidence>
<dbReference type="InterPro" id="IPR017452">
    <property type="entry name" value="GPCR_Rhodpsn_7TM"/>
</dbReference>
<evidence type="ECO:0000256" key="8">
    <source>
        <dbReference type="ARBA" id="ARBA00023170"/>
    </source>
</evidence>
<dbReference type="InterPro" id="IPR000276">
    <property type="entry name" value="GPCR_Rhodpsn"/>
</dbReference>
<comment type="similarity">
    <text evidence="2">Belongs to the G-protein coupled receptor 1 family.</text>
</comment>
<dbReference type="GO" id="GO:0007187">
    <property type="term" value="P:G protein-coupled receptor signaling pathway, coupled to cyclic nucleotide second messenger"/>
    <property type="evidence" value="ECO:0007669"/>
    <property type="project" value="TreeGrafter"/>
</dbReference>
<feature type="transmembrane region" description="Helical" evidence="10">
    <location>
        <begin position="246"/>
        <end position="274"/>
    </location>
</feature>
<dbReference type="AlphaFoldDB" id="A0A8J2LPD1"/>
<evidence type="ECO:0000313" key="12">
    <source>
        <dbReference type="EMBL" id="CAG7826879.1"/>
    </source>
</evidence>
<evidence type="ECO:0000259" key="11">
    <source>
        <dbReference type="PROSITE" id="PS50262"/>
    </source>
</evidence>
<organism evidence="12 13">
    <name type="scientific">Allacma fusca</name>
    <dbReference type="NCBI Taxonomy" id="39272"/>
    <lineage>
        <taxon>Eukaryota</taxon>
        <taxon>Metazoa</taxon>
        <taxon>Ecdysozoa</taxon>
        <taxon>Arthropoda</taxon>
        <taxon>Hexapoda</taxon>
        <taxon>Collembola</taxon>
        <taxon>Symphypleona</taxon>
        <taxon>Sminthuridae</taxon>
        <taxon>Allacma</taxon>
    </lineage>
</organism>
<evidence type="ECO:0000256" key="2">
    <source>
        <dbReference type="ARBA" id="ARBA00010663"/>
    </source>
</evidence>
<keyword evidence="6" id="KW-0297">G-protein coupled receptor</keyword>
<gene>
    <name evidence="12" type="ORF">AFUS01_LOCUS36911</name>
</gene>
<dbReference type="GO" id="GO:0005886">
    <property type="term" value="C:plasma membrane"/>
    <property type="evidence" value="ECO:0007669"/>
    <property type="project" value="UniProtKB-SubCell"/>
</dbReference>
<dbReference type="GO" id="GO:0045202">
    <property type="term" value="C:synapse"/>
    <property type="evidence" value="ECO:0007669"/>
    <property type="project" value="GOC"/>
</dbReference>
<reference evidence="12" key="1">
    <citation type="submission" date="2021-06" db="EMBL/GenBank/DDBJ databases">
        <authorList>
            <person name="Hodson N. C."/>
            <person name="Mongue J. A."/>
            <person name="Jaron S. K."/>
        </authorList>
    </citation>
    <scope>NUCLEOTIDE SEQUENCE</scope>
</reference>
<comment type="subcellular location">
    <subcellularLocation>
        <location evidence="1">Cell membrane</location>
        <topology evidence="1">Multi-pass membrane protein</topology>
    </subcellularLocation>
</comment>
<dbReference type="SUPFAM" id="SSF81321">
    <property type="entry name" value="Family A G protein-coupled receptor-like"/>
    <property type="match status" value="1"/>
</dbReference>
<protein>
    <recommendedName>
        <fullName evidence="11">G-protein coupled receptors family 1 profile domain-containing protein</fullName>
    </recommendedName>
</protein>
<accession>A0A8J2LPD1</accession>
<keyword evidence="3" id="KW-1003">Cell membrane</keyword>
<dbReference type="EMBL" id="CAJVCH010541466">
    <property type="protein sequence ID" value="CAG7826879.1"/>
    <property type="molecule type" value="Genomic_DNA"/>
</dbReference>
<feature type="transmembrane region" description="Helical" evidence="10">
    <location>
        <begin position="181"/>
        <end position="203"/>
    </location>
</feature>
<feature type="transmembrane region" description="Helical" evidence="10">
    <location>
        <begin position="63"/>
        <end position="87"/>
    </location>
</feature>
<feature type="transmembrane region" description="Helical" evidence="10">
    <location>
        <begin position="30"/>
        <end position="56"/>
    </location>
</feature>
<dbReference type="Proteomes" id="UP000708208">
    <property type="component" value="Unassembled WGS sequence"/>
</dbReference>
<dbReference type="GO" id="GO:0030594">
    <property type="term" value="F:neurotransmitter receptor activity"/>
    <property type="evidence" value="ECO:0007669"/>
    <property type="project" value="TreeGrafter"/>
</dbReference>
<evidence type="ECO:0000256" key="1">
    <source>
        <dbReference type="ARBA" id="ARBA00004651"/>
    </source>
</evidence>
<evidence type="ECO:0000313" key="13">
    <source>
        <dbReference type="Proteomes" id="UP000708208"/>
    </source>
</evidence>
<evidence type="ECO:0000256" key="7">
    <source>
        <dbReference type="ARBA" id="ARBA00023136"/>
    </source>
</evidence>
<evidence type="ECO:0000256" key="5">
    <source>
        <dbReference type="ARBA" id="ARBA00022989"/>
    </source>
</evidence>
<dbReference type="OrthoDB" id="9894375at2759"/>
<proteinExistence type="inferred from homology"/>
<dbReference type="GO" id="GO:0030425">
    <property type="term" value="C:dendrite"/>
    <property type="evidence" value="ECO:0007669"/>
    <property type="project" value="TreeGrafter"/>
</dbReference>
<dbReference type="CDD" id="cd00637">
    <property type="entry name" value="7tm_classA_rhodopsin-like"/>
    <property type="match status" value="1"/>
</dbReference>
<evidence type="ECO:0000256" key="3">
    <source>
        <dbReference type="ARBA" id="ARBA00022475"/>
    </source>
</evidence>
<keyword evidence="9" id="KW-0807">Transducer</keyword>
<evidence type="ECO:0000256" key="9">
    <source>
        <dbReference type="ARBA" id="ARBA00023224"/>
    </source>
</evidence>
<keyword evidence="4 10" id="KW-0812">Transmembrane</keyword>
<feature type="transmembrane region" description="Helical" evidence="10">
    <location>
        <begin position="280"/>
        <end position="302"/>
    </location>
</feature>
<keyword evidence="13" id="KW-1185">Reference proteome</keyword>
<dbReference type="Pfam" id="PF00001">
    <property type="entry name" value="7tm_1"/>
    <property type="match status" value="1"/>
</dbReference>
<dbReference type="GO" id="GO:0007268">
    <property type="term" value="P:chemical synaptic transmission"/>
    <property type="evidence" value="ECO:0007669"/>
    <property type="project" value="TreeGrafter"/>
</dbReference>
<dbReference type="PROSITE" id="PS50262">
    <property type="entry name" value="G_PROTEIN_RECEP_F1_2"/>
    <property type="match status" value="1"/>
</dbReference>
<keyword evidence="8" id="KW-0675">Receptor</keyword>
<feature type="domain" description="G-protein coupled receptors family 1 profile" evidence="11">
    <location>
        <begin position="45"/>
        <end position="300"/>
    </location>
</feature>
<keyword evidence="7 10" id="KW-0472">Membrane</keyword>
<comment type="caution">
    <text evidence="12">The sequence shown here is derived from an EMBL/GenBank/DDBJ whole genome shotgun (WGS) entry which is preliminary data.</text>
</comment>
<evidence type="ECO:0000256" key="10">
    <source>
        <dbReference type="SAM" id="Phobius"/>
    </source>
</evidence>
<sequence length="316" mass="36502">MENDTVRYNLTNLTGVDSVYFSSDKRINSIINWAHLTMFATATVFNFILFLSIFWCKRPVKPALYFPLSLALADGFMMLSFLLRLSWRMQKCAALITSIFNHSLIMIPILHIVAAEYNIWYAISHPSTFTSVMTRKTIGTMLCIAWLGPATLLFVYFGFATNAGIDILGWDCVNYFFLNDNIWRIILAVVYLVSFLLIALMNFQTNQLLNQIPHQENEREASQKNSQTINPQSFGKSQQYVRRTSLGILISYSIGWAPFCLVYFITCSDCYWISSEEMSVITWVTRSIIVLKAIFSPFLYALRFRDIRVRNCFLQI</sequence>
<dbReference type="PANTHER" id="PTHR24247">
    <property type="entry name" value="5-HYDROXYTRYPTAMINE RECEPTOR"/>
    <property type="match status" value="1"/>
</dbReference>
<name>A0A8J2LPD1_9HEXA</name>
<keyword evidence="5 10" id="KW-1133">Transmembrane helix</keyword>
<feature type="transmembrane region" description="Helical" evidence="10">
    <location>
        <begin position="93"/>
        <end position="117"/>
    </location>
</feature>
<feature type="transmembrane region" description="Helical" evidence="10">
    <location>
        <begin position="138"/>
        <end position="161"/>
    </location>
</feature>